<feature type="region of interest" description="Disordered" evidence="10">
    <location>
        <begin position="193"/>
        <end position="215"/>
    </location>
</feature>
<comment type="subunit">
    <text evidence="9">The complex comprises the extracytoplasmic solute receptor protein and the two transmembrane proteins.</text>
</comment>
<feature type="transmembrane region" description="Helical" evidence="9">
    <location>
        <begin position="104"/>
        <end position="126"/>
    </location>
</feature>
<dbReference type="InterPro" id="IPR007387">
    <property type="entry name" value="TRAP_DctQ"/>
</dbReference>
<dbReference type="Proteomes" id="UP000515264">
    <property type="component" value="Chromosome 1"/>
</dbReference>
<keyword evidence="3" id="KW-1003">Cell membrane</keyword>
<feature type="transmembrane region" description="Helical" evidence="9">
    <location>
        <begin position="146"/>
        <end position="164"/>
    </location>
</feature>
<dbReference type="InterPro" id="IPR055348">
    <property type="entry name" value="DctQ"/>
</dbReference>
<dbReference type="GO" id="GO:0022857">
    <property type="term" value="F:transmembrane transporter activity"/>
    <property type="evidence" value="ECO:0007669"/>
    <property type="project" value="UniProtKB-UniRule"/>
</dbReference>
<dbReference type="GO" id="GO:0005886">
    <property type="term" value="C:plasma membrane"/>
    <property type="evidence" value="ECO:0007669"/>
    <property type="project" value="UniProtKB-SubCell"/>
</dbReference>
<feature type="transmembrane region" description="Helical" evidence="9">
    <location>
        <begin position="36"/>
        <end position="55"/>
    </location>
</feature>
<evidence type="ECO:0000259" key="11">
    <source>
        <dbReference type="Pfam" id="PF04290"/>
    </source>
</evidence>
<feature type="transmembrane region" description="Helical" evidence="9">
    <location>
        <begin position="67"/>
        <end position="83"/>
    </location>
</feature>
<gene>
    <name evidence="13" type="ORF">VSP9026_04097</name>
    <name evidence="12" type="ORF">Vspart_03218</name>
</gene>
<evidence type="ECO:0000256" key="1">
    <source>
        <dbReference type="ARBA" id="ARBA00004429"/>
    </source>
</evidence>
<evidence type="ECO:0000256" key="9">
    <source>
        <dbReference type="RuleBase" id="RU369079"/>
    </source>
</evidence>
<evidence type="ECO:0000256" key="4">
    <source>
        <dbReference type="ARBA" id="ARBA00022519"/>
    </source>
</evidence>
<dbReference type="Proteomes" id="UP000184774">
    <property type="component" value="Unassembled WGS sequence"/>
</dbReference>
<evidence type="ECO:0000256" key="8">
    <source>
        <dbReference type="ARBA" id="ARBA00038436"/>
    </source>
</evidence>
<comment type="subcellular location">
    <subcellularLocation>
        <location evidence="1 9">Cell inner membrane</location>
        <topology evidence="1 9">Multi-pass membrane protein</topology>
    </subcellularLocation>
</comment>
<dbReference type="Pfam" id="PF04290">
    <property type="entry name" value="DctQ"/>
    <property type="match status" value="1"/>
</dbReference>
<dbReference type="AlphaFoldDB" id="A0A1N6MA85"/>
<evidence type="ECO:0000256" key="6">
    <source>
        <dbReference type="ARBA" id="ARBA00022989"/>
    </source>
</evidence>
<keyword evidence="6 9" id="KW-1133">Transmembrane helix</keyword>
<organism evidence="13 14">
    <name type="scientific">Vibrio spartinae</name>
    <dbReference type="NCBI Taxonomy" id="1918945"/>
    <lineage>
        <taxon>Bacteria</taxon>
        <taxon>Pseudomonadati</taxon>
        <taxon>Pseudomonadota</taxon>
        <taxon>Gammaproteobacteria</taxon>
        <taxon>Vibrionales</taxon>
        <taxon>Vibrionaceae</taxon>
        <taxon>Vibrio</taxon>
    </lineage>
</organism>
<sequence length="215" mass="24492">MVFSFNNGDSMLRAIEKALNTVTTPLSKILRHMGGILLLVMTVIVVIQVLFRYILNIPLSWTDESSRFLMIYMTYLCLPFVYLTDKNIAMTFVTEILEKKTPRLFAFFALLAHISAIFVFIVWIKFGWNFFHTGAVMADSLPIPMYYIYVIPPVMMSVTLLFALQKCVSSLRNMFGDFEDISHTALTAALFEASEDDEDSTHEQQKTQPLGSKTA</sequence>
<keyword evidence="15" id="KW-1185">Reference proteome</keyword>
<dbReference type="PANTHER" id="PTHR35011:SF2">
    <property type="entry name" value="2,3-DIKETO-L-GULONATE TRAP TRANSPORTER SMALL PERMEASE PROTEIN YIAM"/>
    <property type="match status" value="1"/>
</dbReference>
<name>A0A1N6MA85_9VIBR</name>
<feature type="compositionally biased region" description="Polar residues" evidence="10">
    <location>
        <begin position="206"/>
        <end position="215"/>
    </location>
</feature>
<comment type="function">
    <text evidence="9">Part of the tripartite ATP-independent periplasmic (TRAP) transport system.</text>
</comment>
<proteinExistence type="inferred from homology"/>
<reference evidence="12 15" key="3">
    <citation type="journal article" date="2020" name="J. Nat. Prod.">
        <title>Genomics-Metabolomics Profiling Disclosed Marine Vibrio spartinae 3.6 as a Producer of a New Branched Side Chain Prodigiosin.</title>
        <authorList>
            <person name="Vitale G.A."/>
            <person name="Sciarretta M."/>
            <person name="Palma Esposito F."/>
            <person name="January G.G."/>
            <person name="Giaccio M."/>
            <person name="Bunk B."/>
            <person name="Sproer C."/>
            <person name="Bajerski F."/>
            <person name="Power D."/>
            <person name="Festa C."/>
            <person name="Monti M.C."/>
            <person name="D'Auria M.V."/>
            <person name="de Pascale D."/>
        </authorList>
    </citation>
    <scope>NUCLEOTIDE SEQUENCE [LARGE SCALE GENOMIC DNA]</scope>
    <source>
        <strain evidence="12 15">3.6</strain>
    </source>
</reference>
<keyword evidence="4 9" id="KW-0997">Cell inner membrane</keyword>
<keyword evidence="7 9" id="KW-0472">Membrane</keyword>
<evidence type="ECO:0000256" key="3">
    <source>
        <dbReference type="ARBA" id="ARBA00022475"/>
    </source>
</evidence>
<evidence type="ECO:0000313" key="12">
    <source>
        <dbReference type="EMBL" id="QMV15851.1"/>
    </source>
</evidence>
<evidence type="ECO:0000256" key="2">
    <source>
        <dbReference type="ARBA" id="ARBA00022448"/>
    </source>
</evidence>
<dbReference type="PANTHER" id="PTHR35011">
    <property type="entry name" value="2,3-DIKETO-L-GULONATE TRAP TRANSPORTER SMALL PERMEASE PROTEIN YIAM"/>
    <property type="match status" value="1"/>
</dbReference>
<evidence type="ECO:0000313" key="15">
    <source>
        <dbReference type="Proteomes" id="UP000515264"/>
    </source>
</evidence>
<dbReference type="GO" id="GO:0015740">
    <property type="term" value="P:C4-dicarboxylate transport"/>
    <property type="evidence" value="ECO:0007669"/>
    <property type="project" value="TreeGrafter"/>
</dbReference>
<evidence type="ECO:0000256" key="5">
    <source>
        <dbReference type="ARBA" id="ARBA00022692"/>
    </source>
</evidence>
<dbReference type="EMBL" id="CP046268">
    <property type="protein sequence ID" value="QMV15851.1"/>
    <property type="molecule type" value="Genomic_DNA"/>
</dbReference>
<evidence type="ECO:0000256" key="7">
    <source>
        <dbReference type="ARBA" id="ARBA00023136"/>
    </source>
</evidence>
<keyword evidence="2 9" id="KW-0813">Transport</keyword>
<dbReference type="EMBL" id="FSSB01000028">
    <property type="protein sequence ID" value="SIO96313.1"/>
    <property type="molecule type" value="Genomic_DNA"/>
</dbReference>
<accession>A0A1N6MA85</accession>
<evidence type="ECO:0000313" key="13">
    <source>
        <dbReference type="EMBL" id="SIO96313.1"/>
    </source>
</evidence>
<evidence type="ECO:0000256" key="10">
    <source>
        <dbReference type="SAM" id="MobiDB-lite"/>
    </source>
</evidence>
<protein>
    <recommendedName>
        <fullName evidence="9">TRAP transporter small permease protein</fullName>
    </recommendedName>
</protein>
<comment type="similarity">
    <text evidence="8 9">Belongs to the TRAP transporter small permease family.</text>
</comment>
<keyword evidence="5 9" id="KW-0812">Transmembrane</keyword>
<feature type="domain" description="Tripartite ATP-independent periplasmic transporters DctQ component" evidence="11">
    <location>
        <begin position="41"/>
        <end position="172"/>
    </location>
</feature>
<reference evidence="12" key="2">
    <citation type="submission" date="2019-11" db="EMBL/GenBank/DDBJ databases">
        <authorList>
            <person name="January G."/>
            <person name="Bunk B."/>
        </authorList>
    </citation>
    <scope>NUCLEOTIDE SEQUENCE</scope>
    <source>
        <strain evidence="12">3.6</strain>
    </source>
</reference>
<evidence type="ECO:0000313" key="14">
    <source>
        <dbReference type="Proteomes" id="UP000184774"/>
    </source>
</evidence>
<reference evidence="13 14" key="1">
    <citation type="submission" date="2016-12" db="EMBL/GenBank/DDBJ databases">
        <authorList>
            <person name="Song W.-J."/>
            <person name="Kurnit D.M."/>
        </authorList>
    </citation>
    <scope>NUCLEOTIDE SEQUENCE [LARGE SCALE GENOMIC DNA]</scope>
    <source>
        <strain evidence="13 14">CECT 9026</strain>
    </source>
</reference>